<dbReference type="InterPro" id="IPR005031">
    <property type="entry name" value="COQ10_START"/>
</dbReference>
<proteinExistence type="predicted"/>
<evidence type="ECO:0000313" key="3">
    <source>
        <dbReference type="EMBL" id="MER6616467.1"/>
    </source>
</evidence>
<dbReference type="PANTHER" id="PTHR33824">
    <property type="entry name" value="POLYKETIDE CYCLASE/DEHYDRASE AND LIPID TRANSPORT SUPERFAMILY PROTEIN"/>
    <property type="match status" value="1"/>
</dbReference>
<feature type="domain" description="Coenzyme Q-binding protein COQ10 START" evidence="2">
    <location>
        <begin position="10"/>
        <end position="129"/>
    </location>
</feature>
<reference evidence="3 4" key="1">
    <citation type="submission" date="2024-06" db="EMBL/GenBank/DDBJ databases">
        <title>The Natural Products Discovery Center: Release of the First 8490 Sequenced Strains for Exploring Actinobacteria Biosynthetic Diversity.</title>
        <authorList>
            <person name="Kalkreuter E."/>
            <person name="Kautsar S.A."/>
            <person name="Yang D."/>
            <person name="Bader C.D."/>
            <person name="Teijaro C.N."/>
            <person name="Fluegel L."/>
            <person name="Davis C.M."/>
            <person name="Simpson J.R."/>
            <person name="Lauterbach L."/>
            <person name="Steele A.D."/>
            <person name="Gui C."/>
            <person name="Meng S."/>
            <person name="Li G."/>
            <person name="Viehrig K."/>
            <person name="Ye F."/>
            <person name="Su P."/>
            <person name="Kiefer A.F."/>
            <person name="Nichols A."/>
            <person name="Cepeda A.J."/>
            <person name="Yan W."/>
            <person name="Fan B."/>
            <person name="Jiang Y."/>
            <person name="Adhikari A."/>
            <person name="Zheng C.-J."/>
            <person name="Schuster L."/>
            <person name="Cowan T.M."/>
            <person name="Smanski M.J."/>
            <person name="Chevrette M.G."/>
            <person name="De Carvalho L.P.S."/>
            <person name="Shen B."/>
        </authorList>
    </citation>
    <scope>NUCLEOTIDE SEQUENCE [LARGE SCALE GENOMIC DNA]</scope>
    <source>
        <strain evidence="3 4">NPDC000837</strain>
    </source>
</reference>
<name>A0ABV1V0H7_9ACTN</name>
<evidence type="ECO:0000256" key="1">
    <source>
        <dbReference type="SAM" id="MobiDB-lite"/>
    </source>
</evidence>
<dbReference type="Proteomes" id="UP001445472">
    <property type="component" value="Unassembled WGS sequence"/>
</dbReference>
<protein>
    <submittedName>
        <fullName evidence="3">SRPBCC family protein</fullName>
    </submittedName>
</protein>
<dbReference type="EMBL" id="JBEPBX010000024">
    <property type="protein sequence ID" value="MER6616467.1"/>
    <property type="molecule type" value="Genomic_DNA"/>
</dbReference>
<comment type="caution">
    <text evidence="3">The sequence shown here is derived from an EMBL/GenBank/DDBJ whole genome shotgun (WGS) entry which is preliminary data.</text>
</comment>
<accession>A0ABV1V0H7</accession>
<feature type="region of interest" description="Disordered" evidence="1">
    <location>
        <begin position="145"/>
        <end position="172"/>
    </location>
</feature>
<gene>
    <name evidence="3" type="ORF">ABT276_24445</name>
</gene>
<keyword evidence="4" id="KW-1185">Reference proteome</keyword>
<dbReference type="CDD" id="cd07817">
    <property type="entry name" value="SRPBCC_8"/>
    <property type="match status" value="1"/>
</dbReference>
<organism evidence="3 4">
    <name type="scientific">Streptomyces xantholiticus</name>
    <dbReference type="NCBI Taxonomy" id="68285"/>
    <lineage>
        <taxon>Bacteria</taxon>
        <taxon>Bacillati</taxon>
        <taxon>Actinomycetota</taxon>
        <taxon>Actinomycetes</taxon>
        <taxon>Kitasatosporales</taxon>
        <taxon>Streptomycetaceae</taxon>
        <taxon>Streptomyces</taxon>
    </lineage>
</organism>
<dbReference type="RefSeq" id="WP_351977825.1">
    <property type="nucleotide sequence ID" value="NZ_JBEPBX010000024.1"/>
</dbReference>
<sequence>MHTVQEMLEIEVPVRTAYNQWTQFKSFPRFMSTVKSVEHVRPTLTRWVIGCGPLRREFTAEIVEQQPDSRVVWQSLGRRSCHRGEVTFRPTAPDRTAVTVRIEVERRAVSDFVMGVSGFTRRVVRSELTRFKEFIEGLGEEGGAWRGTIRNGHVQPVGPEPPRSRVPRWPVG</sequence>
<dbReference type="Pfam" id="PF03364">
    <property type="entry name" value="Polyketide_cyc"/>
    <property type="match status" value="1"/>
</dbReference>
<dbReference type="InterPro" id="IPR047137">
    <property type="entry name" value="ORF3"/>
</dbReference>
<evidence type="ECO:0000259" key="2">
    <source>
        <dbReference type="Pfam" id="PF03364"/>
    </source>
</evidence>
<dbReference type="InterPro" id="IPR023393">
    <property type="entry name" value="START-like_dom_sf"/>
</dbReference>
<dbReference type="PANTHER" id="PTHR33824:SF7">
    <property type="entry name" value="POLYKETIDE CYCLASE_DEHYDRASE AND LIPID TRANSPORT SUPERFAMILY PROTEIN"/>
    <property type="match status" value="1"/>
</dbReference>
<evidence type="ECO:0000313" key="4">
    <source>
        <dbReference type="Proteomes" id="UP001445472"/>
    </source>
</evidence>
<dbReference type="SUPFAM" id="SSF55961">
    <property type="entry name" value="Bet v1-like"/>
    <property type="match status" value="1"/>
</dbReference>
<dbReference type="Gene3D" id="3.30.530.20">
    <property type="match status" value="1"/>
</dbReference>